<dbReference type="AlphaFoldDB" id="A0A9Q1B4W2"/>
<reference evidence="1" key="1">
    <citation type="journal article" date="2023" name="DNA Res.">
        <title>Chromosome-level genome assembly of Phrynocephalus forsythii using third-generation DNA sequencing and Hi-C analysis.</title>
        <authorList>
            <person name="Qi Y."/>
            <person name="Zhao W."/>
            <person name="Zhao Y."/>
            <person name="Niu C."/>
            <person name="Cao S."/>
            <person name="Zhang Y."/>
        </authorList>
    </citation>
    <scope>NUCLEOTIDE SEQUENCE</scope>
    <source>
        <tissue evidence="1">Muscle</tissue>
    </source>
</reference>
<evidence type="ECO:0000313" key="2">
    <source>
        <dbReference type="Proteomes" id="UP001142489"/>
    </source>
</evidence>
<dbReference type="EMBL" id="JAPFRF010000003">
    <property type="protein sequence ID" value="KAJ7338454.1"/>
    <property type="molecule type" value="Genomic_DNA"/>
</dbReference>
<name>A0A9Q1B4W2_9SAUR</name>
<dbReference type="OrthoDB" id="8898144at2759"/>
<keyword evidence="2" id="KW-1185">Reference proteome</keyword>
<accession>A0A9Q1B4W2</accession>
<sequence>SKTDLERQAQVWSDHLTRFSLCLNVRKMEYLMINPNEYGMIQMDGIYLSRTEKFKYLCYMITADRSPSHKVISRINSAWLHQASDIKYHV</sequence>
<comment type="caution">
    <text evidence="1">The sequence shown here is derived from an EMBL/GenBank/DDBJ whole genome shotgun (WGS) entry which is preliminary data.</text>
</comment>
<organism evidence="1 2">
    <name type="scientific">Phrynocephalus forsythii</name>
    <dbReference type="NCBI Taxonomy" id="171643"/>
    <lineage>
        <taxon>Eukaryota</taxon>
        <taxon>Metazoa</taxon>
        <taxon>Chordata</taxon>
        <taxon>Craniata</taxon>
        <taxon>Vertebrata</taxon>
        <taxon>Euteleostomi</taxon>
        <taxon>Lepidosauria</taxon>
        <taxon>Squamata</taxon>
        <taxon>Bifurcata</taxon>
        <taxon>Unidentata</taxon>
        <taxon>Episquamata</taxon>
        <taxon>Toxicofera</taxon>
        <taxon>Iguania</taxon>
        <taxon>Acrodonta</taxon>
        <taxon>Agamidae</taxon>
        <taxon>Agaminae</taxon>
        <taxon>Phrynocephalus</taxon>
    </lineage>
</organism>
<proteinExistence type="predicted"/>
<protein>
    <submittedName>
        <fullName evidence="1">Uncharacterized protein</fullName>
    </submittedName>
</protein>
<feature type="non-terminal residue" evidence="1">
    <location>
        <position position="1"/>
    </location>
</feature>
<evidence type="ECO:0000313" key="1">
    <source>
        <dbReference type="EMBL" id="KAJ7338454.1"/>
    </source>
</evidence>
<dbReference type="Proteomes" id="UP001142489">
    <property type="component" value="Unassembled WGS sequence"/>
</dbReference>
<gene>
    <name evidence="1" type="ORF">JRQ81_012318</name>
</gene>